<dbReference type="Pfam" id="PF17800">
    <property type="entry name" value="NPL"/>
    <property type="match status" value="1"/>
</dbReference>
<dbReference type="PANTHER" id="PTHR43811:SF19">
    <property type="entry name" value="39 KDA FK506-BINDING NUCLEAR PROTEIN"/>
    <property type="match status" value="1"/>
</dbReference>
<keyword evidence="9" id="KW-1185">Reference proteome</keyword>
<dbReference type="Gene3D" id="2.60.120.340">
    <property type="entry name" value="Nucleoplasmin core domain"/>
    <property type="match status" value="1"/>
</dbReference>
<feature type="compositionally biased region" description="Acidic residues" evidence="6">
    <location>
        <begin position="205"/>
        <end position="222"/>
    </location>
</feature>
<comment type="catalytic activity">
    <reaction evidence="1 4 5">
        <text>[protein]-peptidylproline (omega=180) = [protein]-peptidylproline (omega=0)</text>
        <dbReference type="Rhea" id="RHEA:16237"/>
        <dbReference type="Rhea" id="RHEA-COMP:10747"/>
        <dbReference type="Rhea" id="RHEA-COMP:10748"/>
        <dbReference type="ChEBI" id="CHEBI:83833"/>
        <dbReference type="ChEBI" id="CHEBI:83834"/>
        <dbReference type="EC" id="5.2.1.8"/>
    </reaction>
</comment>
<dbReference type="EC" id="5.2.1.8" evidence="4"/>
<dbReference type="Pfam" id="PF00254">
    <property type="entry name" value="FKBP_C"/>
    <property type="match status" value="1"/>
</dbReference>
<feature type="compositionally biased region" description="Basic residues" evidence="6">
    <location>
        <begin position="114"/>
        <end position="131"/>
    </location>
</feature>
<dbReference type="InterPro" id="IPR001179">
    <property type="entry name" value="PPIase_FKBP_dom"/>
</dbReference>
<gene>
    <name evidence="8" type="ORF">HZH66_008553</name>
</gene>
<dbReference type="EMBL" id="JACSEA010000009">
    <property type="protein sequence ID" value="KAF7392720.1"/>
    <property type="molecule type" value="Genomic_DNA"/>
</dbReference>
<evidence type="ECO:0000256" key="2">
    <source>
        <dbReference type="ARBA" id="ARBA00023110"/>
    </source>
</evidence>
<dbReference type="GO" id="GO:0005730">
    <property type="term" value="C:nucleolus"/>
    <property type="evidence" value="ECO:0007669"/>
    <property type="project" value="TreeGrafter"/>
</dbReference>
<dbReference type="GO" id="GO:0000785">
    <property type="term" value="C:chromatin"/>
    <property type="evidence" value="ECO:0007669"/>
    <property type="project" value="TreeGrafter"/>
</dbReference>
<evidence type="ECO:0000256" key="5">
    <source>
        <dbReference type="PROSITE-ProRule" id="PRU00277"/>
    </source>
</evidence>
<comment type="caution">
    <text evidence="8">The sequence shown here is derived from an EMBL/GenBank/DDBJ whole genome shotgun (WGS) entry which is preliminary data.</text>
</comment>
<sequence>MFWGLIMEPKKRYSQTVEIPFHLSMATLDVTTGNDEIVQVIISYNDTNYILCNLKKDSLWQVALDLHFEKGNKITFTCSGESYVHLTGYLNHEFVLSDPEKGEENNFSQVINKQSKRKATHSPKVTLKAKRMKCEVESSDVELQSDDTDEDSEYVNESEEDEEEEEEAEEDEEEEEEEEAEEEEEDKNYEDDDDNDNEFCLNVESTDDFESKEETEEDDTEEKENKPMKRNKKNKQIQQRNKKQDEITCEEEDEQKKQSKKQQKKKLKEQSVQKKEIKKMKTIKIKDIKLGTGAVAKSGKLVSVYYVGRLKNGKKFDEKKQGNGFKFKLGKGQVIKGWDLGIVGMKVGGKRQITIPPSMAYGAKGFPPLIPGNSTLDFDIELRNVY</sequence>
<keyword evidence="3 4" id="KW-0413">Isomerase</keyword>
<feature type="domain" description="PPIase FKBP-type" evidence="7">
    <location>
        <begin position="299"/>
        <end position="386"/>
    </location>
</feature>
<evidence type="ECO:0000313" key="9">
    <source>
        <dbReference type="Proteomes" id="UP000614350"/>
    </source>
</evidence>
<reference evidence="8" key="1">
    <citation type="journal article" date="2020" name="G3 (Bethesda)">
        <title>High-Quality Assemblies for Three Invasive Social Wasps from the &lt;i&gt;Vespula&lt;/i&gt; Genus.</title>
        <authorList>
            <person name="Harrop T.W.R."/>
            <person name="Guhlin J."/>
            <person name="McLaughlin G.M."/>
            <person name="Permina E."/>
            <person name="Stockwell P."/>
            <person name="Gilligan J."/>
            <person name="Le Lec M.F."/>
            <person name="Gruber M.A.M."/>
            <person name="Quinn O."/>
            <person name="Lovegrove M."/>
            <person name="Duncan E.J."/>
            <person name="Remnant E.J."/>
            <person name="Van Eeckhoven J."/>
            <person name="Graham B."/>
            <person name="Knapp R.A."/>
            <person name="Langford K.W."/>
            <person name="Kronenberg Z."/>
            <person name="Press M.O."/>
            <person name="Eacker S.M."/>
            <person name="Wilson-Rankin E.E."/>
            <person name="Purcell J."/>
            <person name="Lester P.J."/>
            <person name="Dearden P.K."/>
        </authorList>
    </citation>
    <scope>NUCLEOTIDE SEQUENCE</scope>
    <source>
        <strain evidence="8">Marl-1</strain>
    </source>
</reference>
<dbReference type="Proteomes" id="UP000614350">
    <property type="component" value="Unassembled WGS sequence"/>
</dbReference>
<dbReference type="FunFam" id="3.10.50.40:FF:000006">
    <property type="entry name" value="Peptidyl-prolyl cis-trans isomerase"/>
    <property type="match status" value="1"/>
</dbReference>
<organism evidence="8 9">
    <name type="scientific">Vespula vulgaris</name>
    <name type="common">Yellow jacket</name>
    <name type="synonym">Wasp</name>
    <dbReference type="NCBI Taxonomy" id="7454"/>
    <lineage>
        <taxon>Eukaryota</taxon>
        <taxon>Metazoa</taxon>
        <taxon>Ecdysozoa</taxon>
        <taxon>Arthropoda</taxon>
        <taxon>Hexapoda</taxon>
        <taxon>Insecta</taxon>
        <taxon>Pterygota</taxon>
        <taxon>Neoptera</taxon>
        <taxon>Endopterygota</taxon>
        <taxon>Hymenoptera</taxon>
        <taxon>Apocrita</taxon>
        <taxon>Aculeata</taxon>
        <taxon>Vespoidea</taxon>
        <taxon>Vespidae</taxon>
        <taxon>Vespinae</taxon>
        <taxon>Vespula</taxon>
    </lineage>
</organism>
<evidence type="ECO:0000256" key="3">
    <source>
        <dbReference type="ARBA" id="ARBA00023235"/>
    </source>
</evidence>
<evidence type="ECO:0000256" key="4">
    <source>
        <dbReference type="PIRNR" id="PIRNR001473"/>
    </source>
</evidence>
<keyword evidence="2 4" id="KW-0697">Rotamase</keyword>
<protein>
    <recommendedName>
        <fullName evidence="4">FK506-binding protein</fullName>
        <ecNumber evidence="4">5.2.1.8</ecNumber>
    </recommendedName>
</protein>
<evidence type="ECO:0000259" key="7">
    <source>
        <dbReference type="PROSITE" id="PS50059"/>
    </source>
</evidence>
<accession>A0A834N1U3</accession>
<feature type="compositionally biased region" description="Acidic residues" evidence="6">
    <location>
        <begin position="137"/>
        <end position="197"/>
    </location>
</feature>
<dbReference type="PIRSF" id="PIRSF001473">
    <property type="entry name" value="FK506-bp_FPR3"/>
    <property type="match status" value="1"/>
</dbReference>
<dbReference type="InterPro" id="IPR046357">
    <property type="entry name" value="PPIase_dom_sf"/>
</dbReference>
<dbReference type="PANTHER" id="PTHR43811">
    <property type="entry name" value="FKBP-TYPE PEPTIDYL-PROLYL CIS-TRANS ISOMERASE FKPA"/>
    <property type="match status" value="1"/>
</dbReference>
<dbReference type="InterPro" id="IPR023566">
    <property type="entry name" value="PPIase_Fpr3/Fpr4-like"/>
</dbReference>
<feature type="region of interest" description="Disordered" evidence="6">
    <location>
        <begin position="105"/>
        <end position="273"/>
    </location>
</feature>
<feature type="compositionally biased region" description="Basic residues" evidence="6">
    <location>
        <begin position="258"/>
        <end position="267"/>
    </location>
</feature>
<dbReference type="PROSITE" id="PS50059">
    <property type="entry name" value="FKBP_PPIASE"/>
    <property type="match status" value="1"/>
</dbReference>
<proteinExistence type="inferred from homology"/>
<name>A0A834N1U3_VESVU</name>
<comment type="similarity">
    <text evidence="4">Belongs to the FKBP-type PPIase family.</text>
</comment>
<dbReference type="AlphaFoldDB" id="A0A834N1U3"/>
<dbReference type="GO" id="GO:0003755">
    <property type="term" value="F:peptidyl-prolyl cis-trans isomerase activity"/>
    <property type="evidence" value="ECO:0007669"/>
    <property type="project" value="UniProtKB-KW"/>
</dbReference>
<evidence type="ECO:0000256" key="1">
    <source>
        <dbReference type="ARBA" id="ARBA00000971"/>
    </source>
</evidence>
<evidence type="ECO:0000256" key="6">
    <source>
        <dbReference type="SAM" id="MobiDB-lite"/>
    </source>
</evidence>
<evidence type="ECO:0000313" key="8">
    <source>
        <dbReference type="EMBL" id="KAF7392720.1"/>
    </source>
</evidence>
<dbReference type="InterPro" id="IPR041232">
    <property type="entry name" value="NPL"/>
</dbReference>
<dbReference type="SUPFAM" id="SSF54534">
    <property type="entry name" value="FKBP-like"/>
    <property type="match status" value="1"/>
</dbReference>
<dbReference type="Gene3D" id="3.10.50.40">
    <property type="match status" value="1"/>
</dbReference>